<keyword evidence="1" id="KW-0472">Membrane</keyword>
<dbReference type="Proteomes" id="UP001497457">
    <property type="component" value="Chromosome 1b"/>
</dbReference>
<evidence type="ECO:0000313" key="3">
    <source>
        <dbReference type="EMBL" id="CAL4889767.1"/>
    </source>
</evidence>
<name>A0ABC8VF90_9POAL</name>
<dbReference type="EMBL" id="OZ075111">
    <property type="protein sequence ID" value="CAL4889767.1"/>
    <property type="molecule type" value="Genomic_DNA"/>
</dbReference>
<gene>
    <name evidence="3" type="ORF">URODEC1_LOCUS2893</name>
</gene>
<evidence type="ECO:0000256" key="2">
    <source>
        <dbReference type="SAM" id="SignalP"/>
    </source>
</evidence>
<keyword evidence="4" id="KW-1185">Reference proteome</keyword>
<keyword evidence="1" id="KW-0812">Transmembrane</keyword>
<keyword evidence="1" id="KW-1133">Transmembrane helix</keyword>
<organism evidence="3 4">
    <name type="scientific">Urochloa decumbens</name>
    <dbReference type="NCBI Taxonomy" id="240449"/>
    <lineage>
        <taxon>Eukaryota</taxon>
        <taxon>Viridiplantae</taxon>
        <taxon>Streptophyta</taxon>
        <taxon>Embryophyta</taxon>
        <taxon>Tracheophyta</taxon>
        <taxon>Spermatophyta</taxon>
        <taxon>Magnoliopsida</taxon>
        <taxon>Liliopsida</taxon>
        <taxon>Poales</taxon>
        <taxon>Poaceae</taxon>
        <taxon>PACMAD clade</taxon>
        <taxon>Panicoideae</taxon>
        <taxon>Panicodae</taxon>
        <taxon>Paniceae</taxon>
        <taxon>Melinidinae</taxon>
        <taxon>Urochloa</taxon>
    </lineage>
</organism>
<reference evidence="3" key="1">
    <citation type="submission" date="2024-10" db="EMBL/GenBank/DDBJ databases">
        <authorList>
            <person name="Ryan C."/>
        </authorList>
    </citation>
    <scope>NUCLEOTIDE SEQUENCE [LARGE SCALE GENOMIC DNA]</scope>
</reference>
<evidence type="ECO:0000313" key="4">
    <source>
        <dbReference type="Proteomes" id="UP001497457"/>
    </source>
</evidence>
<feature type="chain" id="PRO_5044884701" evidence="2">
    <location>
        <begin position="24"/>
        <end position="57"/>
    </location>
</feature>
<dbReference type="AlphaFoldDB" id="A0ABC8VF90"/>
<protein>
    <submittedName>
        <fullName evidence="3">Uncharacterized protein</fullName>
    </submittedName>
</protein>
<keyword evidence="2" id="KW-0732">Signal</keyword>
<feature type="transmembrane region" description="Helical" evidence="1">
    <location>
        <begin position="33"/>
        <end position="52"/>
    </location>
</feature>
<accession>A0ABC8VF90</accession>
<proteinExistence type="predicted"/>
<feature type="signal peptide" evidence="2">
    <location>
        <begin position="1"/>
        <end position="23"/>
    </location>
</feature>
<sequence length="57" mass="5924">MDRALLFPLLAATAAWCVDVTTAAGEARAPWPVALAAFLAWLAASAAAVARLTRRGE</sequence>
<evidence type="ECO:0000256" key="1">
    <source>
        <dbReference type="SAM" id="Phobius"/>
    </source>
</evidence>